<keyword evidence="6 7" id="KW-0472">Membrane</keyword>
<dbReference type="PANTHER" id="PTHR43744">
    <property type="entry name" value="ABC TRANSPORTER PERMEASE PROTEIN MG189-RELATED-RELATED"/>
    <property type="match status" value="1"/>
</dbReference>
<dbReference type="CDD" id="cd06261">
    <property type="entry name" value="TM_PBP2"/>
    <property type="match status" value="1"/>
</dbReference>
<keyword evidence="10" id="KW-1185">Reference proteome</keyword>
<dbReference type="InterPro" id="IPR035906">
    <property type="entry name" value="MetI-like_sf"/>
</dbReference>
<dbReference type="HOGENOM" id="CLU_016047_1_2_12"/>
<protein>
    <submittedName>
        <fullName evidence="9">ABC-type sugar transport system, permease component</fullName>
    </submittedName>
</protein>
<comment type="similarity">
    <text evidence="7">Belongs to the binding-protein-dependent transport system permease family.</text>
</comment>
<evidence type="ECO:0000259" key="8">
    <source>
        <dbReference type="PROSITE" id="PS50928"/>
    </source>
</evidence>
<feature type="domain" description="ABC transmembrane type-1" evidence="8">
    <location>
        <begin position="69"/>
        <end position="261"/>
    </location>
</feature>
<evidence type="ECO:0000256" key="4">
    <source>
        <dbReference type="ARBA" id="ARBA00022692"/>
    </source>
</evidence>
<dbReference type="RefSeq" id="WP_014270257.1">
    <property type="nucleotide sequence ID" value="NC_016633.1"/>
</dbReference>
<gene>
    <name evidence="9" type="ordered locus">SpiGrapes_1602</name>
</gene>
<evidence type="ECO:0000256" key="7">
    <source>
        <dbReference type="RuleBase" id="RU363032"/>
    </source>
</evidence>
<organism evidence="9 10">
    <name type="scientific">Sphaerochaeta pleomorpha (strain ATCC BAA-1885 / DSM 22778 / Grapes)</name>
    <dbReference type="NCBI Taxonomy" id="158190"/>
    <lineage>
        <taxon>Bacteria</taxon>
        <taxon>Pseudomonadati</taxon>
        <taxon>Spirochaetota</taxon>
        <taxon>Spirochaetia</taxon>
        <taxon>Spirochaetales</taxon>
        <taxon>Sphaerochaetaceae</taxon>
        <taxon>Sphaerochaeta</taxon>
    </lineage>
</organism>
<dbReference type="InterPro" id="IPR000515">
    <property type="entry name" value="MetI-like"/>
</dbReference>
<name>G8QWB1_SPHPG</name>
<sequence>MKRRPVSSFLTTGILSLVALVYLYPLFLVVINSFKSFSEITTNVLALPTSFSFDNFLQAFAIMQYPRYFLNTLIATSLGVSGVVVVSSLAGFKLSRTKTRYSWVMFLVLIAPMMIPFHSFMIALVKVAKELHLIGSPWGLGVLYWGLGSSLALFMYHGAVKGIPHELDDCAEIDGASPLRAFFQIIFPLLQPVTVSVIVINTMWMWNDFLLPLLVLSGSKKSLTLQLAAYNFFGLYKVEWNYAMAGVLLTILPAVIFYLCLQRYIIKGMVAGSVKT</sequence>
<dbReference type="KEGG" id="sgp:SpiGrapes_1602"/>
<dbReference type="Gene3D" id="1.10.3720.10">
    <property type="entry name" value="MetI-like"/>
    <property type="match status" value="1"/>
</dbReference>
<dbReference type="Proteomes" id="UP000005632">
    <property type="component" value="Chromosome"/>
</dbReference>
<reference evidence="9 10" key="1">
    <citation type="submission" date="2011-11" db="EMBL/GenBank/DDBJ databases">
        <title>Complete sequence of Spirochaeta sp. grapes.</title>
        <authorList>
            <consortium name="US DOE Joint Genome Institute"/>
            <person name="Lucas S."/>
            <person name="Han J."/>
            <person name="Lapidus A."/>
            <person name="Cheng J.-F."/>
            <person name="Goodwin L."/>
            <person name="Pitluck S."/>
            <person name="Peters L."/>
            <person name="Ovchinnikova G."/>
            <person name="Munk A.C."/>
            <person name="Detter J.C."/>
            <person name="Han C."/>
            <person name="Tapia R."/>
            <person name="Land M."/>
            <person name="Hauser L."/>
            <person name="Kyrpides N."/>
            <person name="Ivanova N."/>
            <person name="Pagani I."/>
            <person name="Ritalahtilisa K."/>
            <person name="Loeffler F."/>
            <person name="Woyke T."/>
        </authorList>
    </citation>
    <scope>NUCLEOTIDE SEQUENCE [LARGE SCALE GENOMIC DNA]</scope>
    <source>
        <strain evidence="10">ATCC BAA-1885 / DSM 22778 / Grapes</strain>
    </source>
</reference>
<dbReference type="Pfam" id="PF00528">
    <property type="entry name" value="BPD_transp_1"/>
    <property type="match status" value="1"/>
</dbReference>
<evidence type="ECO:0000256" key="5">
    <source>
        <dbReference type="ARBA" id="ARBA00022989"/>
    </source>
</evidence>
<dbReference type="PROSITE" id="PS50928">
    <property type="entry name" value="ABC_TM1"/>
    <property type="match status" value="1"/>
</dbReference>
<dbReference type="OrthoDB" id="156617at2"/>
<dbReference type="GO" id="GO:0055085">
    <property type="term" value="P:transmembrane transport"/>
    <property type="evidence" value="ECO:0007669"/>
    <property type="project" value="InterPro"/>
</dbReference>
<dbReference type="STRING" id="158190.SpiGrapes_1602"/>
<evidence type="ECO:0000256" key="3">
    <source>
        <dbReference type="ARBA" id="ARBA00022475"/>
    </source>
</evidence>
<evidence type="ECO:0000313" key="9">
    <source>
        <dbReference type="EMBL" id="AEV29409.1"/>
    </source>
</evidence>
<feature type="transmembrane region" description="Helical" evidence="7">
    <location>
        <begin position="240"/>
        <end position="261"/>
    </location>
</feature>
<dbReference type="GO" id="GO:0005886">
    <property type="term" value="C:plasma membrane"/>
    <property type="evidence" value="ECO:0007669"/>
    <property type="project" value="UniProtKB-SubCell"/>
</dbReference>
<feature type="transmembrane region" description="Helical" evidence="7">
    <location>
        <begin position="104"/>
        <end position="125"/>
    </location>
</feature>
<dbReference type="PANTHER" id="PTHR43744:SF12">
    <property type="entry name" value="ABC TRANSPORTER PERMEASE PROTEIN MG189-RELATED"/>
    <property type="match status" value="1"/>
</dbReference>
<dbReference type="eggNOG" id="COG0395">
    <property type="taxonomic scope" value="Bacteria"/>
</dbReference>
<comment type="subcellular location">
    <subcellularLocation>
        <location evidence="1 7">Cell membrane</location>
        <topology evidence="1 7">Multi-pass membrane protein</topology>
    </subcellularLocation>
</comment>
<feature type="transmembrane region" description="Helical" evidence="7">
    <location>
        <begin position="68"/>
        <end position="92"/>
    </location>
</feature>
<evidence type="ECO:0000256" key="2">
    <source>
        <dbReference type="ARBA" id="ARBA00022448"/>
    </source>
</evidence>
<proteinExistence type="inferred from homology"/>
<keyword evidence="2 7" id="KW-0813">Transport</keyword>
<keyword evidence="9" id="KW-0762">Sugar transport</keyword>
<evidence type="ECO:0000256" key="6">
    <source>
        <dbReference type="ARBA" id="ARBA00023136"/>
    </source>
</evidence>
<dbReference type="AlphaFoldDB" id="G8QWB1"/>
<feature type="transmembrane region" description="Helical" evidence="7">
    <location>
        <begin position="6"/>
        <end position="31"/>
    </location>
</feature>
<evidence type="ECO:0000256" key="1">
    <source>
        <dbReference type="ARBA" id="ARBA00004651"/>
    </source>
</evidence>
<feature type="transmembrane region" description="Helical" evidence="7">
    <location>
        <begin position="181"/>
        <end position="206"/>
    </location>
</feature>
<accession>G8QWB1</accession>
<keyword evidence="5 7" id="KW-1133">Transmembrane helix</keyword>
<feature type="transmembrane region" description="Helical" evidence="7">
    <location>
        <begin position="137"/>
        <end position="160"/>
    </location>
</feature>
<evidence type="ECO:0000313" key="10">
    <source>
        <dbReference type="Proteomes" id="UP000005632"/>
    </source>
</evidence>
<dbReference type="EMBL" id="CP003155">
    <property type="protein sequence ID" value="AEV29409.1"/>
    <property type="molecule type" value="Genomic_DNA"/>
</dbReference>
<dbReference type="SUPFAM" id="SSF161098">
    <property type="entry name" value="MetI-like"/>
    <property type="match status" value="1"/>
</dbReference>
<keyword evidence="3" id="KW-1003">Cell membrane</keyword>
<keyword evidence="4 7" id="KW-0812">Transmembrane</keyword>